<evidence type="ECO:0000259" key="1">
    <source>
        <dbReference type="Pfam" id="PF00899"/>
    </source>
</evidence>
<dbReference type="CDD" id="cd00757">
    <property type="entry name" value="ThiF_MoeB_HesA_family"/>
    <property type="match status" value="1"/>
</dbReference>
<dbReference type="InterPro" id="IPR036873">
    <property type="entry name" value="Rhodanese-like_dom_sf"/>
</dbReference>
<dbReference type="SUPFAM" id="SSF52821">
    <property type="entry name" value="Rhodanese/Cell cycle control phosphatase"/>
    <property type="match status" value="1"/>
</dbReference>
<keyword evidence="2" id="KW-0808">Transferase</keyword>
<dbReference type="PANTHER" id="PTHR10953:SF102">
    <property type="entry name" value="ADENYLYLTRANSFERASE AND SULFURTRANSFERASE MOCS3"/>
    <property type="match status" value="1"/>
</dbReference>
<gene>
    <name evidence="2" type="ORF">JZY06_04365</name>
</gene>
<dbReference type="SUPFAM" id="SSF69572">
    <property type="entry name" value="Activating enzymes of the ubiquitin-like proteins"/>
    <property type="match status" value="1"/>
</dbReference>
<dbReference type="PANTHER" id="PTHR10953">
    <property type="entry name" value="UBIQUITIN-ACTIVATING ENZYME E1"/>
    <property type="match status" value="1"/>
</dbReference>
<dbReference type="Proteomes" id="UP000664332">
    <property type="component" value="Unassembled WGS sequence"/>
</dbReference>
<dbReference type="AlphaFoldDB" id="A0A939DZE8"/>
<proteinExistence type="predicted"/>
<dbReference type="InterPro" id="IPR045886">
    <property type="entry name" value="ThiF/MoeB/HesA"/>
</dbReference>
<dbReference type="GO" id="GO:0008641">
    <property type="term" value="F:ubiquitin-like modifier activating enzyme activity"/>
    <property type="evidence" value="ECO:0007669"/>
    <property type="project" value="InterPro"/>
</dbReference>
<dbReference type="RefSeq" id="WP_207118580.1">
    <property type="nucleotide sequence ID" value="NZ_JAFLEQ010000008.1"/>
</dbReference>
<dbReference type="InterPro" id="IPR000594">
    <property type="entry name" value="ThiF_NAD_FAD-bd"/>
</dbReference>
<dbReference type="GO" id="GO:0004792">
    <property type="term" value="F:thiosulfate-cyanide sulfurtransferase activity"/>
    <property type="evidence" value="ECO:0007669"/>
    <property type="project" value="TreeGrafter"/>
</dbReference>
<accession>A0A939DZE8</accession>
<comment type="caution">
    <text evidence="2">The sequence shown here is derived from an EMBL/GenBank/DDBJ whole genome shotgun (WGS) entry which is preliminary data.</text>
</comment>
<protein>
    <submittedName>
        <fullName evidence="2">ThiF family adenylyltransferase</fullName>
    </submittedName>
</protein>
<evidence type="ECO:0000313" key="2">
    <source>
        <dbReference type="EMBL" id="MBN9643858.1"/>
    </source>
</evidence>
<dbReference type="Pfam" id="PF00899">
    <property type="entry name" value="ThiF"/>
    <property type="match status" value="1"/>
</dbReference>
<feature type="domain" description="THIF-type NAD/FAD binding fold" evidence="1">
    <location>
        <begin position="27"/>
        <end position="252"/>
    </location>
</feature>
<keyword evidence="3" id="KW-1185">Reference proteome</keyword>
<dbReference type="Gene3D" id="3.40.50.720">
    <property type="entry name" value="NAD(P)-binding Rossmann-like Domain"/>
    <property type="match status" value="1"/>
</dbReference>
<dbReference type="GO" id="GO:0005829">
    <property type="term" value="C:cytosol"/>
    <property type="evidence" value="ECO:0007669"/>
    <property type="project" value="TreeGrafter"/>
</dbReference>
<dbReference type="GO" id="GO:0008146">
    <property type="term" value="F:sulfotransferase activity"/>
    <property type="evidence" value="ECO:0007669"/>
    <property type="project" value="TreeGrafter"/>
</dbReference>
<name>A0A939DZE8_9CORY</name>
<evidence type="ECO:0000313" key="3">
    <source>
        <dbReference type="Proteomes" id="UP000664332"/>
    </source>
</evidence>
<dbReference type="InterPro" id="IPR035985">
    <property type="entry name" value="Ubiquitin-activating_enz"/>
</dbReference>
<sequence length="375" mass="38472">MGKIQPLVSDARAAAVELSAAEKRRTARQMVLDGFGDMAQKRLAAARVLVVGAGGLGSPCVMSLAAAGLGHVTIAEDDTVDYSNLQRQILYGVDDVGKNKADTARARLLAMASDMTVATPGRMTAARAAEMIAGHDLVIDGCDNFATRYLCADAAEIARVPVVWGAVLRYSGQLAVFGVDGFPVLRDIYPSPPPPDKRPSCAAAGVLGATTAVMGSLMATEAIKLITGIGEPLVGAMLVYDALSARTRIFRVGCDPSRTPVSAPGTGPVVHLGAADFRRFVSAPGHVVIDVRDAAEITPATTVDAAGGRRVQPVADLVAGGLASLDPPLPETTEAICFCCASGVRSAAAAEAVAEEAAGKGIRVFSLDGGITPRP</sequence>
<organism evidence="2 3">
    <name type="scientific">Corynebacterium mendelii</name>
    <dbReference type="NCBI Taxonomy" id="2765362"/>
    <lineage>
        <taxon>Bacteria</taxon>
        <taxon>Bacillati</taxon>
        <taxon>Actinomycetota</taxon>
        <taxon>Actinomycetes</taxon>
        <taxon>Mycobacteriales</taxon>
        <taxon>Corynebacteriaceae</taxon>
        <taxon>Corynebacterium</taxon>
    </lineage>
</organism>
<dbReference type="EMBL" id="JAFLEQ010000008">
    <property type="protein sequence ID" value="MBN9643858.1"/>
    <property type="molecule type" value="Genomic_DNA"/>
</dbReference>
<reference evidence="2" key="1">
    <citation type="submission" date="2021-03" db="EMBL/GenBank/DDBJ databases">
        <authorList>
            <person name="Sun Q."/>
        </authorList>
    </citation>
    <scope>NUCLEOTIDE SEQUENCE</scope>
    <source>
        <strain evidence="2">CCM 8862</strain>
    </source>
</reference>
<dbReference type="GO" id="GO:0016779">
    <property type="term" value="F:nucleotidyltransferase activity"/>
    <property type="evidence" value="ECO:0007669"/>
    <property type="project" value="UniProtKB-KW"/>
</dbReference>
<dbReference type="Gene3D" id="3.40.250.10">
    <property type="entry name" value="Rhodanese-like domain"/>
    <property type="match status" value="1"/>
</dbReference>
<keyword evidence="2" id="KW-0548">Nucleotidyltransferase</keyword>